<organism evidence="1">
    <name type="scientific">Scylla paramamosain</name>
    <name type="common">Mud crab</name>
    <dbReference type="NCBI Taxonomy" id="85552"/>
    <lineage>
        <taxon>Eukaryota</taxon>
        <taxon>Metazoa</taxon>
        <taxon>Ecdysozoa</taxon>
        <taxon>Arthropoda</taxon>
        <taxon>Crustacea</taxon>
        <taxon>Multicrustacea</taxon>
        <taxon>Malacostraca</taxon>
        <taxon>Eumalacostraca</taxon>
        <taxon>Eucarida</taxon>
        <taxon>Decapoda</taxon>
        <taxon>Pleocyemata</taxon>
        <taxon>Brachyura</taxon>
        <taxon>Eubrachyura</taxon>
        <taxon>Portunoidea</taxon>
        <taxon>Portunidae</taxon>
        <taxon>Portuninae</taxon>
        <taxon>Scylla</taxon>
    </lineage>
</organism>
<feature type="non-terminal residue" evidence="1">
    <location>
        <position position="1"/>
    </location>
</feature>
<sequence>YTLNPLTRTHWRASLVPAAAVIPAPIAYIKVVAVKKLVVGFQFWTDGSPPGAHCHAPNSRNTARWLARGALHRVSRVAGRVYFEKIRVLKAGYTDGLNAYAWNNGIGPRFYFVGFLNPR</sequence>
<evidence type="ECO:0000313" key="1">
    <source>
        <dbReference type="EMBL" id="ACY66514.1"/>
    </source>
</evidence>
<dbReference type="EMBL" id="FJ774793">
    <property type="protein sequence ID" value="ACY66514.1"/>
    <property type="molecule type" value="mRNA"/>
</dbReference>
<protein>
    <submittedName>
        <fullName evidence="1">Uncharacterized protein</fullName>
    </submittedName>
</protein>
<accession>D2DSV4</accession>
<proteinExistence type="evidence at transcript level"/>
<dbReference type="AlphaFoldDB" id="D2DSV4"/>
<reference evidence="1" key="1">
    <citation type="submission" date="2009-02" db="EMBL/GenBank/DDBJ databases">
        <title>Construction of SSH cDNA library from hemocytes of Scylla paramamosain LPS-challenged.</title>
        <authorList>
            <person name="Wang K.J."/>
            <person name="Chen F.Y."/>
            <person name="Bo J."/>
            <person name="Ren H.L."/>
        </authorList>
    </citation>
    <scope>NUCLEOTIDE SEQUENCE</scope>
</reference>
<name>D2DSV4_SCYPA</name>